<organism evidence="2 3">
    <name type="scientific">Sphingomonas citri</name>
    <dbReference type="NCBI Taxonomy" id="2862499"/>
    <lineage>
        <taxon>Bacteria</taxon>
        <taxon>Pseudomonadati</taxon>
        <taxon>Pseudomonadota</taxon>
        <taxon>Alphaproteobacteria</taxon>
        <taxon>Sphingomonadales</taxon>
        <taxon>Sphingomonadaceae</taxon>
        <taxon>Sphingomonas</taxon>
    </lineage>
</organism>
<comment type="caution">
    <text evidence="2">The sequence shown here is derived from an EMBL/GenBank/DDBJ whole genome shotgun (WGS) entry which is preliminary data.</text>
</comment>
<keyword evidence="3" id="KW-1185">Reference proteome</keyword>
<evidence type="ECO:0000259" key="1">
    <source>
        <dbReference type="Pfam" id="PF00535"/>
    </source>
</evidence>
<feature type="domain" description="Glycosyltransferase 2-like" evidence="1">
    <location>
        <begin position="9"/>
        <end position="118"/>
    </location>
</feature>
<dbReference type="Gene3D" id="3.90.550.10">
    <property type="entry name" value="Spore Coat Polysaccharide Biosynthesis Protein SpsA, Chain A"/>
    <property type="match status" value="1"/>
</dbReference>
<evidence type="ECO:0000313" key="3">
    <source>
        <dbReference type="Proteomes" id="UP000759103"/>
    </source>
</evidence>
<dbReference type="InterPro" id="IPR050834">
    <property type="entry name" value="Glycosyltransf_2"/>
</dbReference>
<dbReference type="CDD" id="cd00761">
    <property type="entry name" value="Glyco_tranf_GTA_type"/>
    <property type="match status" value="1"/>
</dbReference>
<dbReference type="PANTHER" id="PTHR43685:SF2">
    <property type="entry name" value="GLYCOSYLTRANSFERASE 2-LIKE DOMAIN-CONTAINING PROTEIN"/>
    <property type="match status" value="1"/>
</dbReference>
<dbReference type="EMBL" id="JAHXZN010000004">
    <property type="protein sequence ID" value="MBW6531651.1"/>
    <property type="molecule type" value="Genomic_DNA"/>
</dbReference>
<sequence>MSASPIFLSVVVPCYNVGPAIDELLASVTAQMGDSDELVLIDDGSVDDTAARIRAFVARSPRGTQIVLQQTPNAGAARARALGLSLARGDFVFFCDSDDLMDAGFVATLRREHARHPAMDLLFFSSDMVTERDGRLVPVAPKVAYAQARTYADGGELLAHHLRQRMYTAAVWTYVARRDLLGRSGAAFTERGAHEDHLFTLKVILSARQIVAVPDLLYRQRVRDGSLTNSRKSAGYVVDRITAADEAMAVLRDRPATLRRLYDDWSFYSVMWMLWENRDLIGAVARMREGRAYLAARPLRLLGFAARAARRGLRRGGAPLR</sequence>
<dbReference type="Proteomes" id="UP000759103">
    <property type="component" value="Unassembled WGS sequence"/>
</dbReference>
<dbReference type="PANTHER" id="PTHR43685">
    <property type="entry name" value="GLYCOSYLTRANSFERASE"/>
    <property type="match status" value="1"/>
</dbReference>
<gene>
    <name evidence="2" type="ORF">KZ820_12980</name>
</gene>
<reference evidence="2 3" key="1">
    <citation type="submission" date="2021-07" db="EMBL/GenBank/DDBJ databases">
        <title>Sphingomonas sp.</title>
        <authorList>
            <person name="Feng G."/>
            <person name="Li J."/>
            <person name="Pan M."/>
        </authorList>
    </citation>
    <scope>NUCLEOTIDE SEQUENCE [LARGE SCALE GENOMIC DNA]</scope>
    <source>
        <strain evidence="2 3">RRHST34</strain>
    </source>
</reference>
<dbReference type="SUPFAM" id="SSF53448">
    <property type="entry name" value="Nucleotide-diphospho-sugar transferases"/>
    <property type="match status" value="1"/>
</dbReference>
<dbReference type="Pfam" id="PF00535">
    <property type="entry name" value="Glycos_transf_2"/>
    <property type="match status" value="1"/>
</dbReference>
<proteinExistence type="predicted"/>
<evidence type="ECO:0000313" key="2">
    <source>
        <dbReference type="EMBL" id="MBW6531651.1"/>
    </source>
</evidence>
<protein>
    <submittedName>
        <fullName evidence="2">Glycosyltransferase family 2 protein</fullName>
    </submittedName>
</protein>
<dbReference type="RefSeq" id="WP_219749043.1">
    <property type="nucleotide sequence ID" value="NZ_JAHXZN010000004.1"/>
</dbReference>
<name>A0ABS7BQ04_9SPHN</name>
<dbReference type="InterPro" id="IPR001173">
    <property type="entry name" value="Glyco_trans_2-like"/>
</dbReference>
<accession>A0ABS7BQ04</accession>
<dbReference type="InterPro" id="IPR029044">
    <property type="entry name" value="Nucleotide-diphossugar_trans"/>
</dbReference>